<name>A0A7K0DSQ3_9NOCA</name>
<gene>
    <name evidence="2" type="ORF">NRB56_43870</name>
</gene>
<protein>
    <submittedName>
        <fullName evidence="2">Uncharacterized protein</fullName>
    </submittedName>
</protein>
<dbReference type="EMBL" id="WEGI01000009">
    <property type="protein sequence ID" value="MQY28803.1"/>
    <property type="molecule type" value="Genomic_DNA"/>
</dbReference>
<sequence>MSVKLDRPQRRADRKHRHCGRSSRCGIHWVRVDLRQSVVSASAVRTPSMPSRPSEGSPRNIPVRVDPDPAARTAVRFPSAQSDTGIRFEQEVADDAAPSRNIAAGPRCSRYPDRGGTTRSAGHDRRSTRCRVPAATRGVRAPAGLAGRLDRRPGARRNRHSRIILRGHRRHRRRGDGSPPAATDPRTVHAPRRVHASARESCGTPCGRHVGGLPVLRLAGAAVRRYPTGADRDHAAHRRAELRGGTRGLHIAGLLASRG</sequence>
<feature type="compositionally biased region" description="Polar residues" evidence="1">
    <location>
        <begin position="41"/>
        <end position="51"/>
    </location>
</feature>
<evidence type="ECO:0000313" key="2">
    <source>
        <dbReference type="EMBL" id="MQY28803.1"/>
    </source>
</evidence>
<accession>A0A7K0DSQ3</accession>
<feature type="compositionally biased region" description="Basic residues" evidence="1">
    <location>
        <begin position="12"/>
        <end position="21"/>
    </location>
</feature>
<dbReference type="Proteomes" id="UP000431401">
    <property type="component" value="Unassembled WGS sequence"/>
</dbReference>
<feature type="region of interest" description="Disordered" evidence="1">
    <location>
        <begin position="167"/>
        <end position="190"/>
    </location>
</feature>
<feature type="region of interest" description="Disordered" evidence="1">
    <location>
        <begin position="78"/>
        <end position="129"/>
    </location>
</feature>
<feature type="region of interest" description="Disordered" evidence="1">
    <location>
        <begin position="1"/>
        <end position="21"/>
    </location>
</feature>
<keyword evidence="3" id="KW-1185">Reference proteome</keyword>
<feature type="region of interest" description="Disordered" evidence="1">
    <location>
        <begin position="41"/>
        <end position="66"/>
    </location>
</feature>
<comment type="caution">
    <text evidence="2">The sequence shown here is derived from an EMBL/GenBank/DDBJ whole genome shotgun (WGS) entry which is preliminary data.</text>
</comment>
<organism evidence="2 3">
    <name type="scientific">Nocardia aurantia</name>
    <dbReference type="NCBI Taxonomy" id="2585199"/>
    <lineage>
        <taxon>Bacteria</taxon>
        <taxon>Bacillati</taxon>
        <taxon>Actinomycetota</taxon>
        <taxon>Actinomycetes</taxon>
        <taxon>Mycobacteriales</taxon>
        <taxon>Nocardiaceae</taxon>
        <taxon>Nocardia</taxon>
    </lineage>
</organism>
<evidence type="ECO:0000313" key="3">
    <source>
        <dbReference type="Proteomes" id="UP000431401"/>
    </source>
</evidence>
<evidence type="ECO:0000256" key="1">
    <source>
        <dbReference type="SAM" id="MobiDB-lite"/>
    </source>
</evidence>
<feature type="compositionally biased region" description="Basic and acidic residues" evidence="1">
    <location>
        <begin position="1"/>
        <end position="11"/>
    </location>
</feature>
<dbReference type="AlphaFoldDB" id="A0A7K0DSQ3"/>
<proteinExistence type="predicted"/>
<reference evidence="2 3" key="1">
    <citation type="submission" date="2019-10" db="EMBL/GenBank/DDBJ databases">
        <title>Nocardia macrotermitis sp. nov. and Nocardia aurantia sp. nov., isolated from the gut of fungus growing-termite Macrotermes natalensis.</title>
        <authorList>
            <person name="Benndorf R."/>
            <person name="Schwitalla J."/>
            <person name="Martin K."/>
            <person name="De Beer W."/>
            <person name="Kaster A.-K."/>
            <person name="Vollmers J."/>
            <person name="Poulsen M."/>
            <person name="Beemelmanns C."/>
        </authorList>
    </citation>
    <scope>NUCLEOTIDE SEQUENCE [LARGE SCALE GENOMIC DNA]</scope>
    <source>
        <strain evidence="2 3">RB56</strain>
    </source>
</reference>